<dbReference type="PANTHER" id="PTHR46429">
    <property type="entry name" value="23S RRNA (GUANOSINE-2'-O-)-METHYLTRANSFERASE RLMB"/>
    <property type="match status" value="1"/>
</dbReference>
<dbReference type="InterPro" id="IPR029064">
    <property type="entry name" value="Ribosomal_eL30-like_sf"/>
</dbReference>
<dbReference type="GO" id="GO:0006396">
    <property type="term" value="P:RNA processing"/>
    <property type="evidence" value="ECO:0007669"/>
    <property type="project" value="InterPro"/>
</dbReference>
<protein>
    <submittedName>
        <fullName evidence="5">23S rRNA (Guanosine(2251)-2'-O)-methyltransferase RlmB</fullName>
    </submittedName>
</protein>
<dbReference type="GO" id="GO:0008173">
    <property type="term" value="F:RNA methyltransferase activity"/>
    <property type="evidence" value="ECO:0007669"/>
    <property type="project" value="InterPro"/>
</dbReference>
<dbReference type="GO" id="GO:0032259">
    <property type="term" value="P:methylation"/>
    <property type="evidence" value="ECO:0007669"/>
    <property type="project" value="UniProtKB-KW"/>
</dbReference>
<proteinExistence type="predicted"/>
<evidence type="ECO:0000313" key="5">
    <source>
        <dbReference type="EMBL" id="AWN37118.1"/>
    </source>
</evidence>
<sequence>MTTRRDDKAARPRGPRPGEGRRPARPSRPAGAEGVGVLYGWHPVVQALGNAGRRLHRLLATENAAARLAAELGPLRITPELVRPGDINALLGPDAVHQGLYLEAEPLPAPGLDDLPDNALLLALDQITDPHNVGAIVRTAAAFGVTAIVTTARHAPGATGVLAKSASGGLEHVPFVTVRNLAEALIELGERGFTRIGLDSEAAVDLDTITPARPAVIVLGAEGKGLRERTRTCCDVLARIPFTGEIRSLNVSNAAAITLYALRVR</sequence>
<feature type="region of interest" description="Disordered" evidence="3">
    <location>
        <begin position="1"/>
        <end position="31"/>
    </location>
</feature>
<dbReference type="KEGG" id="meti:DK427_16395"/>
<reference evidence="5 6" key="1">
    <citation type="submission" date="2018-05" db="EMBL/GenBank/DDBJ databases">
        <title>Complete Genome Sequence of Methylobacterium sp. 17Sr1-43.</title>
        <authorList>
            <person name="Srinivasan S."/>
        </authorList>
    </citation>
    <scope>NUCLEOTIDE SEQUENCE [LARGE SCALE GENOMIC DNA]</scope>
    <source>
        <strain evidence="5 6">17Sr1-43</strain>
    </source>
</reference>
<evidence type="ECO:0000256" key="3">
    <source>
        <dbReference type="SAM" id="MobiDB-lite"/>
    </source>
</evidence>
<dbReference type="OrthoDB" id="9785673at2"/>
<dbReference type="InterPro" id="IPR029028">
    <property type="entry name" value="Alpha/beta_knot_MTases"/>
</dbReference>
<dbReference type="RefSeq" id="WP_109952197.1">
    <property type="nucleotide sequence ID" value="NZ_CP029551.1"/>
</dbReference>
<dbReference type="InterPro" id="IPR013123">
    <property type="entry name" value="SpoU_subst-bd"/>
</dbReference>
<gene>
    <name evidence="5" type="ORF">DK427_16395</name>
</gene>
<keyword evidence="1 5" id="KW-0489">Methyltransferase</keyword>
<evidence type="ECO:0000256" key="2">
    <source>
        <dbReference type="ARBA" id="ARBA00022679"/>
    </source>
</evidence>
<dbReference type="GO" id="GO:0005829">
    <property type="term" value="C:cytosol"/>
    <property type="evidence" value="ECO:0007669"/>
    <property type="project" value="TreeGrafter"/>
</dbReference>
<dbReference type="InterPro" id="IPR029026">
    <property type="entry name" value="tRNA_m1G_MTases_N"/>
</dbReference>
<feature type="compositionally biased region" description="Basic and acidic residues" evidence="3">
    <location>
        <begin position="1"/>
        <end position="22"/>
    </location>
</feature>
<evidence type="ECO:0000256" key="1">
    <source>
        <dbReference type="ARBA" id="ARBA00022603"/>
    </source>
</evidence>
<dbReference type="Proteomes" id="UP000246058">
    <property type="component" value="Chromosome"/>
</dbReference>
<dbReference type="Pfam" id="PF08032">
    <property type="entry name" value="SpoU_sub_bind"/>
    <property type="match status" value="1"/>
</dbReference>
<dbReference type="InterPro" id="IPR004441">
    <property type="entry name" value="rRNA_MeTrfase_TrmH"/>
</dbReference>
<keyword evidence="2 5" id="KW-0808">Transferase</keyword>
<dbReference type="CDD" id="cd18103">
    <property type="entry name" value="SpoU-like_RlmB"/>
    <property type="match status" value="1"/>
</dbReference>
<keyword evidence="6" id="KW-1185">Reference proteome</keyword>
<evidence type="ECO:0000313" key="6">
    <source>
        <dbReference type="Proteomes" id="UP000246058"/>
    </source>
</evidence>
<dbReference type="Pfam" id="PF00588">
    <property type="entry name" value="SpoU_methylase"/>
    <property type="match status" value="1"/>
</dbReference>
<dbReference type="SUPFAM" id="SSF75217">
    <property type="entry name" value="alpha/beta knot"/>
    <property type="match status" value="1"/>
</dbReference>
<dbReference type="Gene3D" id="3.30.1330.30">
    <property type="match status" value="1"/>
</dbReference>
<dbReference type="PANTHER" id="PTHR46429:SF1">
    <property type="entry name" value="23S RRNA (GUANOSINE-2'-O-)-METHYLTRANSFERASE RLMB"/>
    <property type="match status" value="1"/>
</dbReference>
<dbReference type="EMBL" id="CP029551">
    <property type="protein sequence ID" value="AWN37118.1"/>
    <property type="molecule type" value="Genomic_DNA"/>
</dbReference>
<dbReference type="InterPro" id="IPR001537">
    <property type="entry name" value="SpoU_MeTrfase"/>
</dbReference>
<dbReference type="GO" id="GO:0003723">
    <property type="term" value="F:RNA binding"/>
    <property type="evidence" value="ECO:0007669"/>
    <property type="project" value="InterPro"/>
</dbReference>
<accession>A0A2U8VUP8</accession>
<dbReference type="AlphaFoldDB" id="A0A2U8VUP8"/>
<name>A0A2U8VUP8_9HYPH</name>
<dbReference type="Gene3D" id="3.40.1280.10">
    <property type="match status" value="1"/>
</dbReference>
<organism evidence="5 6">
    <name type="scientific">Methylobacterium radiodurans</name>
    <dbReference type="NCBI Taxonomy" id="2202828"/>
    <lineage>
        <taxon>Bacteria</taxon>
        <taxon>Pseudomonadati</taxon>
        <taxon>Pseudomonadota</taxon>
        <taxon>Alphaproteobacteria</taxon>
        <taxon>Hyphomicrobiales</taxon>
        <taxon>Methylobacteriaceae</taxon>
        <taxon>Methylobacterium</taxon>
    </lineage>
</organism>
<dbReference type="SMART" id="SM00967">
    <property type="entry name" value="SpoU_sub_bind"/>
    <property type="match status" value="1"/>
</dbReference>
<dbReference type="SUPFAM" id="SSF55315">
    <property type="entry name" value="L30e-like"/>
    <property type="match status" value="1"/>
</dbReference>
<evidence type="ECO:0000259" key="4">
    <source>
        <dbReference type="SMART" id="SM00967"/>
    </source>
</evidence>
<feature type="domain" description="RNA 2-O ribose methyltransferase substrate binding" evidence="4">
    <location>
        <begin position="37"/>
        <end position="110"/>
    </location>
</feature>